<keyword evidence="1" id="KW-0812">Transmembrane</keyword>
<reference evidence="2 3" key="1">
    <citation type="submission" date="2020-04" db="EMBL/GenBank/DDBJ databases">
        <authorList>
            <person name="Yoon J."/>
        </authorList>
    </citation>
    <scope>NUCLEOTIDE SEQUENCE [LARGE SCALE GENOMIC DNA]</scope>
    <source>
        <strain evidence="2 3">KMU-115</strain>
    </source>
</reference>
<sequence>MTALAQYSRLETTGLWREAPDAQRREVVVALGDATLMISTPAEVALTHWSLPAVARLNPGRRPAIYAPGAEAEERLEIEDGDMIAAIETVRAAIERRRPHPGRLRLWIGAAVGALGLGLAVFWLPDALTRQTVALLPEASRVAIGNRLLAEIGRLAGPICTAPRGSVALGRLARRALGEAAPRVAVLPSAIPETLALPGGILVAHAALVEDYETPEVLAGYLIAEAARTAATDPMLTLLSEAGLGVTFRLLTTGEIDEAPLHAHAATLLSREAPPVADAAVLAGFAAAGISSEPYAFARDVSGETVLPLIEGNPMRGQAPAPLLGDADWVSLQDICGR</sequence>
<gene>
    <name evidence="2" type="ORF">HCU73_08235</name>
</gene>
<keyword evidence="3" id="KW-1185">Reference proteome</keyword>
<evidence type="ECO:0000313" key="2">
    <source>
        <dbReference type="EMBL" id="NKX44575.1"/>
    </source>
</evidence>
<organism evidence="2 3">
    <name type="scientific">Roseicyclus persicicus</name>
    <dbReference type="NCBI Taxonomy" id="2650661"/>
    <lineage>
        <taxon>Bacteria</taxon>
        <taxon>Pseudomonadati</taxon>
        <taxon>Pseudomonadota</taxon>
        <taxon>Alphaproteobacteria</taxon>
        <taxon>Rhodobacterales</taxon>
        <taxon>Roseobacteraceae</taxon>
        <taxon>Roseicyclus</taxon>
    </lineage>
</organism>
<comment type="caution">
    <text evidence="2">The sequence shown here is derived from an EMBL/GenBank/DDBJ whole genome shotgun (WGS) entry which is preliminary data.</text>
</comment>
<name>A0A7X6JYX8_9RHOB</name>
<evidence type="ECO:0000313" key="3">
    <source>
        <dbReference type="Proteomes" id="UP000526408"/>
    </source>
</evidence>
<feature type="transmembrane region" description="Helical" evidence="1">
    <location>
        <begin position="106"/>
        <end position="124"/>
    </location>
</feature>
<evidence type="ECO:0000256" key="1">
    <source>
        <dbReference type="SAM" id="Phobius"/>
    </source>
</evidence>
<accession>A0A7X6JYX8</accession>
<dbReference type="RefSeq" id="WP_168622940.1">
    <property type="nucleotide sequence ID" value="NZ_JAAZQQ010000002.1"/>
</dbReference>
<proteinExistence type="predicted"/>
<keyword evidence="1" id="KW-0472">Membrane</keyword>
<dbReference type="Proteomes" id="UP000526408">
    <property type="component" value="Unassembled WGS sequence"/>
</dbReference>
<protein>
    <submittedName>
        <fullName evidence="2">Uncharacterized protein</fullName>
    </submittedName>
</protein>
<keyword evidence="1" id="KW-1133">Transmembrane helix</keyword>
<dbReference type="AlphaFoldDB" id="A0A7X6JYX8"/>
<dbReference type="EMBL" id="JAAZQQ010000002">
    <property type="protein sequence ID" value="NKX44575.1"/>
    <property type="molecule type" value="Genomic_DNA"/>
</dbReference>